<keyword evidence="4 10" id="KW-1003">Cell membrane</keyword>
<feature type="transmembrane region" description="Helical" evidence="9">
    <location>
        <begin position="222"/>
        <end position="245"/>
    </location>
</feature>
<dbReference type="PROSITE" id="PS50928">
    <property type="entry name" value="ABC_TM1"/>
    <property type="match status" value="1"/>
</dbReference>
<keyword evidence="7 9" id="KW-1133">Transmembrane helix</keyword>
<comment type="subcellular location">
    <subcellularLocation>
        <location evidence="1 9">Cell membrane</location>
        <topology evidence="1 9">Multi-pass membrane protein</topology>
    </subcellularLocation>
</comment>
<dbReference type="SUPFAM" id="SSF161098">
    <property type="entry name" value="MetI-like"/>
    <property type="match status" value="1"/>
</dbReference>
<evidence type="ECO:0000256" key="2">
    <source>
        <dbReference type="ARBA" id="ARBA00007069"/>
    </source>
</evidence>
<reference evidence="12" key="1">
    <citation type="journal article" date="2020" name="mSystems">
        <title>Genome- and Community-Level Interaction Insights into Carbon Utilization and Element Cycling Functions of Hydrothermarchaeota in Hydrothermal Sediment.</title>
        <authorList>
            <person name="Zhou Z."/>
            <person name="Liu Y."/>
            <person name="Xu W."/>
            <person name="Pan J."/>
            <person name="Luo Z.H."/>
            <person name="Li M."/>
        </authorList>
    </citation>
    <scope>NUCLEOTIDE SEQUENCE [LARGE SCALE GENOMIC DNA]</scope>
    <source>
        <strain evidence="12">HyVt-523</strain>
    </source>
</reference>
<evidence type="ECO:0000256" key="1">
    <source>
        <dbReference type="ARBA" id="ARBA00004651"/>
    </source>
</evidence>
<gene>
    <name evidence="12" type="primary">pstC</name>
    <name evidence="12" type="ORF">ENJ85_00550</name>
</gene>
<evidence type="ECO:0000256" key="7">
    <source>
        <dbReference type="ARBA" id="ARBA00022989"/>
    </source>
</evidence>
<evidence type="ECO:0000259" key="11">
    <source>
        <dbReference type="PROSITE" id="PS50928"/>
    </source>
</evidence>
<dbReference type="Pfam" id="PF00528">
    <property type="entry name" value="BPD_transp_1"/>
    <property type="match status" value="1"/>
</dbReference>
<dbReference type="GO" id="GO:0005315">
    <property type="term" value="F:phosphate transmembrane transporter activity"/>
    <property type="evidence" value="ECO:0007669"/>
    <property type="project" value="InterPro"/>
</dbReference>
<accession>A0A7C5SNI6</accession>
<evidence type="ECO:0000256" key="9">
    <source>
        <dbReference type="RuleBase" id="RU363032"/>
    </source>
</evidence>
<dbReference type="NCBIfam" id="TIGR02138">
    <property type="entry name" value="phosphate_pstC"/>
    <property type="match status" value="1"/>
</dbReference>
<dbReference type="GO" id="GO:0005886">
    <property type="term" value="C:plasma membrane"/>
    <property type="evidence" value="ECO:0007669"/>
    <property type="project" value="UniProtKB-SubCell"/>
</dbReference>
<proteinExistence type="inferred from homology"/>
<feature type="transmembrane region" description="Helical" evidence="9">
    <location>
        <begin position="108"/>
        <end position="134"/>
    </location>
</feature>
<keyword evidence="5 10" id="KW-0592">Phosphate transport</keyword>
<keyword evidence="3 9" id="KW-0813">Transport</keyword>
<evidence type="ECO:0000256" key="4">
    <source>
        <dbReference type="ARBA" id="ARBA00022475"/>
    </source>
</evidence>
<dbReference type="InterPro" id="IPR051124">
    <property type="entry name" value="Phosphate_Transport_Permease"/>
</dbReference>
<evidence type="ECO:0000313" key="12">
    <source>
        <dbReference type="EMBL" id="HHO57643.1"/>
    </source>
</evidence>
<keyword evidence="6 9" id="KW-0812">Transmembrane</keyword>
<dbReference type="CDD" id="cd06261">
    <property type="entry name" value="TM_PBP2"/>
    <property type="match status" value="1"/>
</dbReference>
<dbReference type="InterPro" id="IPR011864">
    <property type="entry name" value="Phosphate_PstC"/>
</dbReference>
<comment type="caution">
    <text evidence="12">The sequence shown here is derived from an EMBL/GenBank/DDBJ whole genome shotgun (WGS) entry which is preliminary data.</text>
</comment>
<comment type="caution">
    <text evidence="10">Lacks conserved residue(s) required for the propagation of feature annotation.</text>
</comment>
<feature type="transmembrane region" description="Helical" evidence="9">
    <location>
        <begin position="154"/>
        <end position="181"/>
    </location>
</feature>
<evidence type="ECO:0000256" key="10">
    <source>
        <dbReference type="RuleBase" id="RU363054"/>
    </source>
</evidence>
<organism evidence="12">
    <name type="scientific">Oceanithermus profundus</name>
    <dbReference type="NCBI Taxonomy" id="187137"/>
    <lineage>
        <taxon>Bacteria</taxon>
        <taxon>Thermotogati</taxon>
        <taxon>Deinococcota</taxon>
        <taxon>Deinococci</taxon>
        <taxon>Thermales</taxon>
        <taxon>Thermaceae</taxon>
        <taxon>Oceanithermus</taxon>
    </lineage>
</organism>
<sequence length="314" mass="33249">MRSRWYGKLGDRAFTALLVGLGLAVMLVAVLLAWELAAGGAEAFRTFGFWGFAAGRAWNAVAGQFGAWPFLLGTVITSAAALTLAFLPALAAAIAVAEYAPRWLAEVVAYLIDLLAALPSVVYGLWGIFVLVPLVRDHVEQPLFLWSAEHAPALMGVLGPPTGIGMLSAVLVLALMIVPYASSLARDAIRLVPRDQREAMYALGATRWEVVRRVVLPYARGGIFAGVVLALARAIGETMAVTMLIGNSGQLPYSVFGPAATMASLIANEFAEAEGGLQLASLLAVGFLLLLLSLVVNLVADFILRRMSVGEGRK</sequence>
<dbReference type="EMBL" id="DRNZ01000038">
    <property type="protein sequence ID" value="HHO57643.1"/>
    <property type="molecule type" value="Genomic_DNA"/>
</dbReference>
<feature type="domain" description="ABC transmembrane type-1" evidence="11">
    <location>
        <begin position="71"/>
        <end position="300"/>
    </location>
</feature>
<dbReference type="InterPro" id="IPR000515">
    <property type="entry name" value="MetI-like"/>
</dbReference>
<name>A0A7C5SNI6_9DEIN</name>
<protein>
    <recommendedName>
        <fullName evidence="10">Phosphate transport system permease protein</fullName>
    </recommendedName>
</protein>
<evidence type="ECO:0000256" key="8">
    <source>
        <dbReference type="ARBA" id="ARBA00023136"/>
    </source>
</evidence>
<evidence type="ECO:0000256" key="3">
    <source>
        <dbReference type="ARBA" id="ARBA00022448"/>
    </source>
</evidence>
<dbReference type="GO" id="GO:0006817">
    <property type="term" value="P:phosphate ion transport"/>
    <property type="evidence" value="ECO:0007669"/>
    <property type="project" value="UniProtKB-KW"/>
</dbReference>
<comment type="function">
    <text evidence="10">Part of the binding-protein-dependent transport system for phosphate; probably responsible for the translocation of the substrate across the membrane.</text>
</comment>
<dbReference type="Gene3D" id="1.10.3720.10">
    <property type="entry name" value="MetI-like"/>
    <property type="match status" value="1"/>
</dbReference>
<dbReference type="InterPro" id="IPR035906">
    <property type="entry name" value="MetI-like_sf"/>
</dbReference>
<evidence type="ECO:0000256" key="6">
    <source>
        <dbReference type="ARBA" id="ARBA00022692"/>
    </source>
</evidence>
<dbReference type="Proteomes" id="UP000886105">
    <property type="component" value="Unassembled WGS sequence"/>
</dbReference>
<feature type="transmembrane region" description="Helical" evidence="9">
    <location>
        <begin position="67"/>
        <end position="96"/>
    </location>
</feature>
<dbReference type="PANTHER" id="PTHR30425:SF1">
    <property type="entry name" value="PHOSPHATE TRANSPORT SYSTEM PERMEASE PROTEIN PSTC"/>
    <property type="match status" value="1"/>
</dbReference>
<dbReference type="PANTHER" id="PTHR30425">
    <property type="entry name" value="PHOSPHATE TRANSPORT SYSTEM PERMEASE PROTEIN PST"/>
    <property type="match status" value="1"/>
</dbReference>
<comment type="similarity">
    <text evidence="2 10">Belongs to the binding-protein-dependent transport system permease family. CysTW subfamily.</text>
</comment>
<dbReference type="AlphaFoldDB" id="A0A7C5SNI6"/>
<evidence type="ECO:0000256" key="5">
    <source>
        <dbReference type="ARBA" id="ARBA00022592"/>
    </source>
</evidence>
<keyword evidence="8 9" id="KW-0472">Membrane</keyword>
<feature type="transmembrane region" description="Helical" evidence="9">
    <location>
        <begin position="279"/>
        <end position="304"/>
    </location>
</feature>